<evidence type="ECO:0000256" key="12">
    <source>
        <dbReference type="ARBA" id="ARBA00022917"/>
    </source>
</evidence>
<dbReference type="Gene3D" id="3.30.930.10">
    <property type="entry name" value="Bira Bifunctional Protein, Domain 2"/>
    <property type="match status" value="1"/>
</dbReference>
<dbReference type="AlphaFoldDB" id="A0A0N5D7B5"/>
<dbReference type="STRING" id="103827.A0A0N5D7B5"/>
<dbReference type="PANTHER" id="PTHR11538">
    <property type="entry name" value="PHENYLALANYL-TRNA SYNTHETASE"/>
    <property type="match status" value="1"/>
</dbReference>
<dbReference type="GO" id="GO:0009328">
    <property type="term" value="C:phenylalanine-tRNA ligase complex"/>
    <property type="evidence" value="ECO:0007669"/>
    <property type="project" value="TreeGrafter"/>
</dbReference>
<dbReference type="WBParaSite" id="TCLT_0000895501-mRNA-1">
    <property type="protein sequence ID" value="TCLT_0000895501-mRNA-1"/>
    <property type="gene ID" value="TCLT_0000895501"/>
</dbReference>
<evidence type="ECO:0000256" key="15">
    <source>
        <dbReference type="ARBA" id="ARBA00049255"/>
    </source>
</evidence>
<reference evidence="17 18" key="2">
    <citation type="submission" date="2018-11" db="EMBL/GenBank/DDBJ databases">
        <authorList>
            <consortium name="Pathogen Informatics"/>
        </authorList>
    </citation>
    <scope>NUCLEOTIDE SEQUENCE [LARGE SCALE GENOMIC DNA]</scope>
</reference>
<protein>
    <recommendedName>
        <fullName evidence="5">phenylalanine--tRNA ligase</fullName>
        <ecNumber evidence="5">6.1.1.20</ecNumber>
    </recommendedName>
    <alternativeName>
        <fullName evidence="14">Phenylalanyl-tRNA synthetase alpha subunit</fullName>
    </alternativeName>
</protein>
<dbReference type="InterPro" id="IPR040725">
    <property type="entry name" value="PheRS_DBD3"/>
</dbReference>
<evidence type="ECO:0000256" key="14">
    <source>
        <dbReference type="ARBA" id="ARBA00030612"/>
    </source>
</evidence>
<evidence type="ECO:0000256" key="3">
    <source>
        <dbReference type="ARBA" id="ARBA00006703"/>
    </source>
</evidence>
<dbReference type="Proteomes" id="UP000276776">
    <property type="component" value="Unassembled WGS sequence"/>
</dbReference>
<dbReference type="GO" id="GO:0004826">
    <property type="term" value="F:phenylalanine-tRNA ligase activity"/>
    <property type="evidence" value="ECO:0007669"/>
    <property type="project" value="UniProtKB-EC"/>
</dbReference>
<gene>
    <name evidence="17" type="ORF">TCLT_LOCUS8944</name>
</gene>
<keyword evidence="12" id="KW-0648">Protein biosynthesis</keyword>
<comment type="catalytic activity">
    <reaction evidence="15">
        <text>tRNA(Phe) + L-phenylalanine + ATP = L-phenylalanyl-tRNA(Phe) + AMP + diphosphate + H(+)</text>
        <dbReference type="Rhea" id="RHEA:19413"/>
        <dbReference type="Rhea" id="RHEA-COMP:9668"/>
        <dbReference type="Rhea" id="RHEA-COMP:9699"/>
        <dbReference type="ChEBI" id="CHEBI:15378"/>
        <dbReference type="ChEBI" id="CHEBI:30616"/>
        <dbReference type="ChEBI" id="CHEBI:33019"/>
        <dbReference type="ChEBI" id="CHEBI:58095"/>
        <dbReference type="ChEBI" id="CHEBI:78442"/>
        <dbReference type="ChEBI" id="CHEBI:78531"/>
        <dbReference type="ChEBI" id="CHEBI:456215"/>
        <dbReference type="EC" id="6.1.1.20"/>
    </reaction>
</comment>
<evidence type="ECO:0000256" key="7">
    <source>
        <dbReference type="ARBA" id="ARBA00022598"/>
    </source>
</evidence>
<dbReference type="InterPro" id="IPR006195">
    <property type="entry name" value="aa-tRNA-synth_II"/>
</dbReference>
<evidence type="ECO:0000256" key="11">
    <source>
        <dbReference type="ARBA" id="ARBA00022842"/>
    </source>
</evidence>
<dbReference type="PROSITE" id="PS50862">
    <property type="entry name" value="AA_TRNA_LIGASE_II"/>
    <property type="match status" value="1"/>
</dbReference>
<dbReference type="Pfam" id="PF18552">
    <property type="entry name" value="PheRS_DBD1"/>
    <property type="match status" value="1"/>
</dbReference>
<dbReference type="SUPFAM" id="SSF55681">
    <property type="entry name" value="Class II aaRS and biotin synthetases"/>
    <property type="match status" value="1"/>
</dbReference>
<dbReference type="PANTHER" id="PTHR11538:SF40">
    <property type="entry name" value="PHENYLALANINE--TRNA LIGASE ALPHA SUBUNIT"/>
    <property type="match status" value="1"/>
</dbReference>
<organism evidence="19">
    <name type="scientific">Thelazia callipaeda</name>
    <name type="common">Oriental eyeworm</name>
    <name type="synonym">Parasitic nematode</name>
    <dbReference type="NCBI Taxonomy" id="103827"/>
    <lineage>
        <taxon>Eukaryota</taxon>
        <taxon>Metazoa</taxon>
        <taxon>Ecdysozoa</taxon>
        <taxon>Nematoda</taxon>
        <taxon>Chromadorea</taxon>
        <taxon>Rhabditida</taxon>
        <taxon>Spirurina</taxon>
        <taxon>Spiruromorpha</taxon>
        <taxon>Thelazioidea</taxon>
        <taxon>Thelaziidae</taxon>
        <taxon>Thelazia</taxon>
    </lineage>
</organism>
<comment type="subunit">
    <text evidence="4">Tetramer of two alpha and two beta subunits.</text>
</comment>
<evidence type="ECO:0000256" key="1">
    <source>
        <dbReference type="ARBA" id="ARBA00001946"/>
    </source>
</evidence>
<evidence type="ECO:0000313" key="18">
    <source>
        <dbReference type="Proteomes" id="UP000276776"/>
    </source>
</evidence>
<evidence type="ECO:0000256" key="6">
    <source>
        <dbReference type="ARBA" id="ARBA00022490"/>
    </source>
</evidence>
<keyword evidence="6" id="KW-0963">Cytoplasm</keyword>
<keyword evidence="10" id="KW-0067">ATP-binding</keyword>
<keyword evidence="9" id="KW-0547">Nucleotide-binding</keyword>
<dbReference type="GO" id="GO:0005524">
    <property type="term" value="F:ATP binding"/>
    <property type="evidence" value="ECO:0007669"/>
    <property type="project" value="UniProtKB-KW"/>
</dbReference>
<proteinExistence type="inferred from homology"/>
<dbReference type="Pfam" id="PF18553">
    <property type="entry name" value="PheRS_DBD3"/>
    <property type="match status" value="1"/>
</dbReference>
<dbReference type="EMBL" id="UYYF01004706">
    <property type="protein sequence ID" value="VDN06536.1"/>
    <property type="molecule type" value="Genomic_DNA"/>
</dbReference>
<keyword evidence="8" id="KW-0479">Metal-binding</keyword>
<evidence type="ECO:0000256" key="8">
    <source>
        <dbReference type="ARBA" id="ARBA00022723"/>
    </source>
</evidence>
<dbReference type="FunFam" id="3.30.930.10:FF:000033">
    <property type="entry name" value="Phenylalanine--tRNA ligase alpha subunit"/>
    <property type="match status" value="1"/>
</dbReference>
<name>A0A0N5D7B5_THECL</name>
<dbReference type="EC" id="6.1.1.20" evidence="5"/>
<evidence type="ECO:0000256" key="13">
    <source>
        <dbReference type="ARBA" id="ARBA00023146"/>
    </source>
</evidence>
<dbReference type="CDD" id="cd00496">
    <property type="entry name" value="PheRS_alpha_core"/>
    <property type="match status" value="1"/>
</dbReference>
<dbReference type="OMA" id="QIEGWVM"/>
<keyword evidence="13" id="KW-0030">Aminoacyl-tRNA synthetase</keyword>
<keyword evidence="7" id="KW-0436">Ligase</keyword>
<evidence type="ECO:0000259" key="16">
    <source>
        <dbReference type="PROSITE" id="PS50862"/>
    </source>
</evidence>
<evidence type="ECO:0000256" key="9">
    <source>
        <dbReference type="ARBA" id="ARBA00022741"/>
    </source>
</evidence>
<dbReference type="GO" id="GO:0000049">
    <property type="term" value="F:tRNA binding"/>
    <property type="evidence" value="ECO:0007669"/>
    <property type="project" value="InterPro"/>
</dbReference>
<dbReference type="InterPro" id="IPR040586">
    <property type="entry name" value="PheRS_DBD2"/>
</dbReference>
<comment type="similarity">
    <text evidence="3">Belongs to the class-II aminoacyl-tRNA synthetase family. Phe-tRNA synthetase alpha subunit type 2 subfamily.</text>
</comment>
<evidence type="ECO:0000256" key="10">
    <source>
        <dbReference type="ARBA" id="ARBA00022840"/>
    </source>
</evidence>
<dbReference type="InterPro" id="IPR040724">
    <property type="entry name" value="PheRS_DBD1"/>
</dbReference>
<dbReference type="InterPro" id="IPR002319">
    <property type="entry name" value="Phenylalanyl-tRNA_Synthase"/>
</dbReference>
<comment type="cofactor">
    <cofactor evidence="1">
        <name>Mg(2+)</name>
        <dbReference type="ChEBI" id="CHEBI:18420"/>
    </cofactor>
</comment>
<dbReference type="Gene3D" id="3.30.1370.240">
    <property type="match status" value="1"/>
</dbReference>
<evidence type="ECO:0000256" key="4">
    <source>
        <dbReference type="ARBA" id="ARBA00011209"/>
    </source>
</evidence>
<evidence type="ECO:0000313" key="19">
    <source>
        <dbReference type="WBParaSite" id="TCLT_0000895501-mRNA-1"/>
    </source>
</evidence>
<dbReference type="GO" id="GO:0046872">
    <property type="term" value="F:metal ion binding"/>
    <property type="evidence" value="ECO:0007669"/>
    <property type="project" value="UniProtKB-KW"/>
</dbReference>
<dbReference type="GO" id="GO:0006432">
    <property type="term" value="P:phenylalanyl-tRNA aminoacylation"/>
    <property type="evidence" value="ECO:0007669"/>
    <property type="project" value="InterPro"/>
</dbReference>
<reference evidence="19" key="1">
    <citation type="submission" date="2017-02" db="UniProtKB">
        <authorList>
            <consortium name="WormBaseParasite"/>
        </authorList>
    </citation>
    <scope>IDENTIFICATION</scope>
</reference>
<keyword evidence="11" id="KW-0460">Magnesium</keyword>
<dbReference type="GO" id="GO:0005829">
    <property type="term" value="C:cytosol"/>
    <property type="evidence" value="ECO:0007669"/>
    <property type="project" value="TreeGrafter"/>
</dbReference>
<evidence type="ECO:0000313" key="17">
    <source>
        <dbReference type="EMBL" id="VDN06536.1"/>
    </source>
</evidence>
<dbReference type="InterPro" id="IPR004529">
    <property type="entry name" value="Phe-tRNA-synth_IIc_asu"/>
</dbReference>
<dbReference type="NCBIfam" id="NF003210">
    <property type="entry name" value="PRK04172.1"/>
    <property type="match status" value="1"/>
</dbReference>
<feature type="domain" description="Aminoacyl-transfer RNA synthetases class-II family profile" evidence="16">
    <location>
        <begin position="321"/>
        <end position="571"/>
    </location>
</feature>
<dbReference type="Gene3D" id="1.10.10.2320">
    <property type="match status" value="1"/>
</dbReference>
<sequence>MERWNSRNLNDYLANFSYIGKIFNNYFRYTLCDDDWSVYKNFASVTVNSAEFPHLYRWLEHLKLLKNNSISSSSNFSALNKVLKSEASPSVVEEEDSTDLPQKLLYHLAKHEEFDSLKYSAECNESHQKIIGAVKSLEATEGIIKTEEKISKTLELTPEGNEIAEGGSHEAKVFMLIGPQGVHQEEIIKLPFGKVGMSKAIAFGWIKIDKSAGKLRLLQNVEKIEDKVQKDLVEILRGNAQEVDKKSVAELKKRKLVTEITIKSYMVQKGPAFSTVLNKPEVDLTADMIASKSWKNKTFKKYNFNAMGLMPASGHLHPLMKVRTEFRQIFFQMGFVEMPSNRYVESSFWNFDALFQPQQHPARDAHDTFFVSDPERSYEFPEDYLQRVKKVHSEGGYGSKGYNYDWKLEEAQKNVLRTHTTAVSARQLYKLATEGFKPTKMFSIDRVFRNETLDATHLAEFHQVEGIVAERNLTLAHVMGLFTEFFHKCGITNLRFKPTYNPYTEPSMEIFAYHKQLNKWVEIGNSGMFRPEMLLPMGLPADVNVAGYGLSLERPTMIRYGIDNIRDLFGPKVDLRMINENPICRLDKN</sequence>
<dbReference type="OrthoDB" id="238316at2759"/>
<dbReference type="Pfam" id="PF18554">
    <property type="entry name" value="PheRS_DBD2"/>
    <property type="match status" value="1"/>
</dbReference>
<comment type="subcellular location">
    <subcellularLocation>
        <location evidence="2">Cytoplasm</location>
    </subcellularLocation>
</comment>
<evidence type="ECO:0000256" key="5">
    <source>
        <dbReference type="ARBA" id="ARBA00012814"/>
    </source>
</evidence>
<dbReference type="Gene3D" id="1.10.10.2330">
    <property type="match status" value="1"/>
</dbReference>
<dbReference type="InterPro" id="IPR045864">
    <property type="entry name" value="aa-tRNA-synth_II/BPL/LPL"/>
</dbReference>
<evidence type="ECO:0000256" key="2">
    <source>
        <dbReference type="ARBA" id="ARBA00004496"/>
    </source>
</evidence>
<keyword evidence="18" id="KW-1185">Reference proteome</keyword>
<dbReference type="Pfam" id="PF01409">
    <property type="entry name" value="tRNA-synt_2d"/>
    <property type="match status" value="1"/>
</dbReference>
<accession>A0A0N5D7B5</accession>
<dbReference type="NCBIfam" id="TIGR00468">
    <property type="entry name" value="pheS"/>
    <property type="match status" value="1"/>
</dbReference>